<feature type="region of interest" description="Disordered" evidence="1">
    <location>
        <begin position="1"/>
        <end position="88"/>
    </location>
</feature>
<evidence type="ECO:0000313" key="3">
    <source>
        <dbReference type="Proteomes" id="UP000464787"/>
    </source>
</evidence>
<dbReference type="RefSeq" id="WP_160550347.1">
    <property type="nucleotide sequence ID" value="NZ_CP047650.1"/>
</dbReference>
<dbReference type="AlphaFoldDB" id="A0A857J0W9"/>
<sequence length="88" mass="8963">MNKLNALNPGASSTAQAIRNAEAGRSTTGEPDGSQAYENSTPGTIGNVPGEHKTPPGARVTASMMGTSKTKEEAGVPQVKKPDADKPT</sequence>
<organism evidence="2 3">
    <name type="scientific">Xylophilus rhododendri</name>
    <dbReference type="NCBI Taxonomy" id="2697032"/>
    <lineage>
        <taxon>Bacteria</taxon>
        <taxon>Pseudomonadati</taxon>
        <taxon>Pseudomonadota</taxon>
        <taxon>Betaproteobacteria</taxon>
        <taxon>Burkholderiales</taxon>
        <taxon>Xylophilus</taxon>
    </lineage>
</organism>
<dbReference type="KEGG" id="xyk:GT347_01775"/>
<accession>A0A857J0W9</accession>
<protein>
    <submittedName>
        <fullName evidence="2">Uncharacterized protein</fullName>
    </submittedName>
</protein>
<reference evidence="2 3" key="1">
    <citation type="submission" date="2020-01" db="EMBL/GenBank/DDBJ databases">
        <title>Genome sequencing of strain KACC 21265.</title>
        <authorList>
            <person name="Heo J."/>
            <person name="Kim S.-J."/>
            <person name="Kim J.-S."/>
            <person name="Hong S.-B."/>
            <person name="Kwon S.-W."/>
        </authorList>
    </citation>
    <scope>NUCLEOTIDE SEQUENCE [LARGE SCALE GENOMIC DNA]</scope>
    <source>
        <strain evidence="2 3">KACC 21265</strain>
    </source>
</reference>
<proteinExistence type="predicted"/>
<dbReference type="EMBL" id="CP047650">
    <property type="protein sequence ID" value="QHI96829.1"/>
    <property type="molecule type" value="Genomic_DNA"/>
</dbReference>
<evidence type="ECO:0000313" key="2">
    <source>
        <dbReference type="EMBL" id="QHI96829.1"/>
    </source>
</evidence>
<gene>
    <name evidence="2" type="ORF">GT347_01775</name>
</gene>
<name>A0A857J0W9_9BURK</name>
<feature type="compositionally biased region" description="Basic and acidic residues" evidence="1">
    <location>
        <begin position="69"/>
        <end position="88"/>
    </location>
</feature>
<dbReference type="Proteomes" id="UP000464787">
    <property type="component" value="Chromosome"/>
</dbReference>
<keyword evidence="3" id="KW-1185">Reference proteome</keyword>
<evidence type="ECO:0000256" key="1">
    <source>
        <dbReference type="SAM" id="MobiDB-lite"/>
    </source>
</evidence>